<protein>
    <submittedName>
        <fullName evidence="9">Protein kinase</fullName>
    </submittedName>
</protein>
<evidence type="ECO:0000256" key="4">
    <source>
        <dbReference type="ARBA" id="ARBA00022840"/>
    </source>
</evidence>
<organism evidence="9 10">
    <name type="scientific">Luteolibacter arcticus</name>
    <dbReference type="NCBI Taxonomy" id="1581411"/>
    <lineage>
        <taxon>Bacteria</taxon>
        <taxon>Pseudomonadati</taxon>
        <taxon>Verrucomicrobiota</taxon>
        <taxon>Verrucomicrobiia</taxon>
        <taxon>Verrucomicrobiales</taxon>
        <taxon>Verrucomicrobiaceae</taxon>
        <taxon>Luteolibacter</taxon>
    </lineage>
</organism>
<keyword evidence="7" id="KW-0472">Membrane</keyword>
<proteinExistence type="predicted"/>
<feature type="transmembrane region" description="Helical" evidence="7">
    <location>
        <begin position="593"/>
        <end position="611"/>
    </location>
</feature>
<dbReference type="InterPro" id="IPR000719">
    <property type="entry name" value="Prot_kinase_dom"/>
</dbReference>
<evidence type="ECO:0000256" key="3">
    <source>
        <dbReference type="ARBA" id="ARBA00022777"/>
    </source>
</evidence>
<feature type="binding site" evidence="5">
    <location>
        <position position="79"/>
    </location>
    <ligand>
        <name>ATP</name>
        <dbReference type="ChEBI" id="CHEBI:30616"/>
    </ligand>
</feature>
<evidence type="ECO:0000256" key="5">
    <source>
        <dbReference type="PROSITE-ProRule" id="PRU10141"/>
    </source>
</evidence>
<feature type="domain" description="Protein kinase" evidence="8">
    <location>
        <begin position="50"/>
        <end position="320"/>
    </location>
</feature>
<dbReference type="PROSITE" id="PS00107">
    <property type="entry name" value="PROTEIN_KINASE_ATP"/>
    <property type="match status" value="1"/>
</dbReference>
<gene>
    <name evidence="9" type="ORF">OKA05_05450</name>
</gene>
<feature type="transmembrane region" description="Helical" evidence="7">
    <location>
        <begin position="379"/>
        <end position="402"/>
    </location>
</feature>
<evidence type="ECO:0000256" key="2">
    <source>
        <dbReference type="ARBA" id="ARBA00022741"/>
    </source>
</evidence>
<evidence type="ECO:0000256" key="1">
    <source>
        <dbReference type="ARBA" id="ARBA00022679"/>
    </source>
</evidence>
<comment type="caution">
    <text evidence="9">The sequence shown here is derived from an EMBL/GenBank/DDBJ whole genome shotgun (WGS) entry which is preliminary data.</text>
</comment>
<dbReference type="GO" id="GO:0016301">
    <property type="term" value="F:kinase activity"/>
    <property type="evidence" value="ECO:0007669"/>
    <property type="project" value="UniProtKB-KW"/>
</dbReference>
<keyword evidence="7" id="KW-1133">Transmembrane helix</keyword>
<accession>A0ABT3GEE4</accession>
<dbReference type="PANTHER" id="PTHR43289:SF6">
    <property type="entry name" value="SERINE_THREONINE-PROTEIN KINASE NEKL-3"/>
    <property type="match status" value="1"/>
</dbReference>
<keyword evidence="7" id="KW-0812">Transmembrane</keyword>
<keyword evidence="3 9" id="KW-0418">Kinase</keyword>
<evidence type="ECO:0000313" key="10">
    <source>
        <dbReference type="Proteomes" id="UP001320876"/>
    </source>
</evidence>
<dbReference type="Pfam" id="PF00069">
    <property type="entry name" value="Pkinase"/>
    <property type="match status" value="1"/>
</dbReference>
<dbReference type="PROSITE" id="PS00108">
    <property type="entry name" value="PROTEIN_KINASE_ST"/>
    <property type="match status" value="1"/>
</dbReference>
<feature type="transmembrane region" description="Helical" evidence="7">
    <location>
        <begin position="320"/>
        <end position="339"/>
    </location>
</feature>
<dbReference type="InterPro" id="IPR011009">
    <property type="entry name" value="Kinase-like_dom_sf"/>
</dbReference>
<dbReference type="Gene3D" id="1.10.510.10">
    <property type="entry name" value="Transferase(Phosphotransferase) domain 1"/>
    <property type="match status" value="1"/>
</dbReference>
<evidence type="ECO:0000313" key="9">
    <source>
        <dbReference type="EMBL" id="MCW1921987.1"/>
    </source>
</evidence>
<dbReference type="Gene3D" id="3.30.200.20">
    <property type="entry name" value="Phosphorylase Kinase, domain 1"/>
    <property type="match status" value="1"/>
</dbReference>
<keyword evidence="1" id="KW-0808">Transferase</keyword>
<dbReference type="EMBL" id="JAPDDT010000002">
    <property type="protein sequence ID" value="MCW1921987.1"/>
    <property type="molecule type" value="Genomic_DNA"/>
</dbReference>
<dbReference type="Proteomes" id="UP001320876">
    <property type="component" value="Unassembled WGS sequence"/>
</dbReference>
<dbReference type="SUPFAM" id="SSF56112">
    <property type="entry name" value="Protein kinase-like (PK-like)"/>
    <property type="match status" value="1"/>
</dbReference>
<dbReference type="RefSeq" id="WP_264486097.1">
    <property type="nucleotide sequence ID" value="NZ_JAPDDT010000002.1"/>
</dbReference>
<evidence type="ECO:0000256" key="6">
    <source>
        <dbReference type="SAM" id="MobiDB-lite"/>
    </source>
</evidence>
<evidence type="ECO:0000256" key="7">
    <source>
        <dbReference type="SAM" id="Phobius"/>
    </source>
</evidence>
<dbReference type="InterPro" id="IPR008271">
    <property type="entry name" value="Ser/Thr_kinase_AS"/>
</dbReference>
<keyword evidence="2 5" id="KW-0547">Nucleotide-binding</keyword>
<feature type="transmembrane region" description="Helical" evidence="7">
    <location>
        <begin position="414"/>
        <end position="435"/>
    </location>
</feature>
<keyword evidence="10" id="KW-1185">Reference proteome</keyword>
<dbReference type="SMART" id="SM00220">
    <property type="entry name" value="S_TKc"/>
    <property type="match status" value="1"/>
</dbReference>
<dbReference type="PANTHER" id="PTHR43289">
    <property type="entry name" value="MITOGEN-ACTIVATED PROTEIN KINASE KINASE KINASE 20-RELATED"/>
    <property type="match status" value="1"/>
</dbReference>
<name>A0ABT3GEE4_9BACT</name>
<feature type="transmembrane region" description="Helical" evidence="7">
    <location>
        <begin position="345"/>
        <end position="367"/>
    </location>
</feature>
<keyword evidence="4 5" id="KW-0067">ATP-binding</keyword>
<evidence type="ECO:0000259" key="8">
    <source>
        <dbReference type="PROSITE" id="PS50011"/>
    </source>
</evidence>
<feature type="region of interest" description="Disordered" evidence="6">
    <location>
        <begin position="285"/>
        <end position="315"/>
    </location>
</feature>
<dbReference type="InterPro" id="IPR017441">
    <property type="entry name" value="Protein_kinase_ATP_BS"/>
</dbReference>
<reference evidence="9 10" key="1">
    <citation type="submission" date="2022-10" db="EMBL/GenBank/DDBJ databases">
        <title>Luteolibacter arcticus strain CCTCC AB 2014275, whole genome shotgun sequencing project.</title>
        <authorList>
            <person name="Zhao G."/>
            <person name="Shen L."/>
        </authorList>
    </citation>
    <scope>NUCLEOTIDE SEQUENCE [LARGE SCALE GENOMIC DNA]</scope>
    <source>
        <strain evidence="9 10">CCTCC AB 2014275</strain>
    </source>
</reference>
<sequence>MTEKTCPTCHRPLPPDAPLCPVCVLMGAREEGAPAGVPPLEEIQAAFPELEVLECIGRGGMGIVYKARQPHLDRLIALKILAPELSADPGFAERFSREALTLAKLSHPHIVGIHDYGQRGDFCYLLMEYVDGVNLRQAMRAARFTPEQALALVPDLCAALQFAHDHGVLHRDIKPENILIDTRGRVRIVDFGIAQLLSEGPSHLTLTATGSALGSAAYMAPEQIEGGSEIDHRADIYSLGVVFYEMLTGGLPLGRFPLPSEKSTASVGIDDVVLRALEKERERRYQSADAVRSGLNDASSQKPKPPTPAKLAPEHSQERLTLWSLGLLGGGLITAAVGFATSPVILGLGTVAGIFGLLGCWWLLIGMRTGRYQTTRRKLLLAVAFFPVVIGMLWLLVIVPLVRGFTDVIYSQQPWPLLWILIPFALAVIVGKLLWKPVNLPAPGKPSYLRHFKRWAPVAGTGALLVSLVIGKHFKAQLDPLSKYYSASFQLREAKGYGMLSEEDATLAKEAAIQAAGEYAGFYQVEFPPYRPDSVSIGFTGHGRWWGERAMKHIASYEQRLLALLPSRIRIEPAGDGVHANEVNQVHLTTERTFSIALVVFLGIGSFLMIFAGRRAFVISLALGTIATVILHNFPKWPTPSILPPSLEGRPPLPELPLHEENFGSPEGTVDTLIRAAALRNAPTFLKAFQADELGAEHRARLLELMPFFAICTRKAPETGDSPDSAKVDLTFWSHRYPPKPRMREGFSLPLKIEQGEWKIPDIARQLDYLKGRAVGPYFKSEY</sequence>
<dbReference type="PROSITE" id="PS50011">
    <property type="entry name" value="PROTEIN_KINASE_DOM"/>
    <property type="match status" value="1"/>
</dbReference>
<dbReference type="CDD" id="cd14014">
    <property type="entry name" value="STKc_PknB_like"/>
    <property type="match status" value="1"/>
</dbReference>